<organism evidence="1 2">
    <name type="scientific">Drosophila gunungcola</name>
    <name type="common">fruit fly</name>
    <dbReference type="NCBI Taxonomy" id="103775"/>
    <lineage>
        <taxon>Eukaryota</taxon>
        <taxon>Metazoa</taxon>
        <taxon>Ecdysozoa</taxon>
        <taxon>Arthropoda</taxon>
        <taxon>Hexapoda</taxon>
        <taxon>Insecta</taxon>
        <taxon>Pterygota</taxon>
        <taxon>Neoptera</taxon>
        <taxon>Endopterygota</taxon>
        <taxon>Diptera</taxon>
        <taxon>Brachycera</taxon>
        <taxon>Muscomorpha</taxon>
        <taxon>Ephydroidea</taxon>
        <taxon>Drosophilidae</taxon>
        <taxon>Drosophila</taxon>
        <taxon>Sophophora</taxon>
    </lineage>
</organism>
<proteinExistence type="predicted"/>
<gene>
    <name evidence="1" type="ORF">M5D96_011944</name>
</gene>
<accession>A0A9Q0BKJ8</accession>
<evidence type="ECO:0000313" key="2">
    <source>
        <dbReference type="Proteomes" id="UP001059596"/>
    </source>
</evidence>
<keyword evidence="2" id="KW-1185">Reference proteome</keyword>
<dbReference type="AlphaFoldDB" id="A0A9Q0BKJ8"/>
<comment type="caution">
    <text evidence="1">The sequence shown here is derived from an EMBL/GenBank/DDBJ whole genome shotgun (WGS) entry which is preliminary data.</text>
</comment>
<dbReference type="EMBL" id="JAMKOV010000040">
    <property type="protein sequence ID" value="KAI8035286.1"/>
    <property type="molecule type" value="Genomic_DNA"/>
</dbReference>
<name>A0A9Q0BKJ8_9MUSC</name>
<dbReference type="Proteomes" id="UP001059596">
    <property type="component" value="Unassembled WGS sequence"/>
</dbReference>
<reference evidence="1" key="1">
    <citation type="journal article" date="2023" name="Genome Biol. Evol.">
        <title>Long-read-based Genome Assembly of Drosophila gunungcola Reveals Fewer Chemosensory Genes in Flower-breeding Species.</title>
        <authorList>
            <person name="Negi A."/>
            <person name="Liao B.Y."/>
            <person name="Yeh S.D."/>
        </authorList>
    </citation>
    <scope>NUCLEOTIDE SEQUENCE</scope>
    <source>
        <strain evidence="1">Sukarami</strain>
    </source>
</reference>
<protein>
    <submittedName>
        <fullName evidence="1">Uncharacterized protein</fullName>
    </submittedName>
</protein>
<sequence length="84" mass="9359">PNLNLNLKWNLNLNPNPNLNRLLRATKSPGICTQTKISIKWAHDETCQPFETCDTMCVSCDGKCSCPPPLKLTIFWLVTGQSNG</sequence>
<feature type="non-terminal residue" evidence="1">
    <location>
        <position position="1"/>
    </location>
</feature>
<evidence type="ECO:0000313" key="1">
    <source>
        <dbReference type="EMBL" id="KAI8035286.1"/>
    </source>
</evidence>